<organism evidence="2 3">
    <name type="scientific">Ginsengibacter hankyongi</name>
    <dbReference type="NCBI Taxonomy" id="2607284"/>
    <lineage>
        <taxon>Bacteria</taxon>
        <taxon>Pseudomonadati</taxon>
        <taxon>Bacteroidota</taxon>
        <taxon>Chitinophagia</taxon>
        <taxon>Chitinophagales</taxon>
        <taxon>Chitinophagaceae</taxon>
        <taxon>Ginsengibacter</taxon>
    </lineage>
</organism>
<dbReference type="Gene3D" id="1.20.1630.10">
    <property type="entry name" value="Formate dehydrogenase/DMSO reductase domain"/>
    <property type="match status" value="1"/>
</dbReference>
<accession>A0A5J5ILY2</accession>
<comment type="caution">
    <text evidence="2">The sequence shown here is derived from an EMBL/GenBank/DDBJ whole genome shotgun (WGS) entry which is preliminary data.</text>
</comment>
<evidence type="ECO:0000313" key="3">
    <source>
        <dbReference type="Proteomes" id="UP000326903"/>
    </source>
</evidence>
<gene>
    <name evidence="2" type="ORF">FW778_05095</name>
</gene>
<reference evidence="2 3" key="1">
    <citation type="submission" date="2019-09" db="EMBL/GenBank/DDBJ databases">
        <title>Draft genome sequence of Ginsengibacter sp. BR5-29.</title>
        <authorList>
            <person name="Im W.-T."/>
        </authorList>
    </citation>
    <scope>NUCLEOTIDE SEQUENCE [LARGE SCALE GENOMIC DNA]</scope>
    <source>
        <strain evidence="2 3">BR5-29</strain>
    </source>
</reference>
<proteinExistence type="predicted"/>
<protein>
    <submittedName>
        <fullName evidence="2">DUF4293 family protein</fullName>
    </submittedName>
</protein>
<feature type="transmembrane region" description="Helical" evidence="1">
    <location>
        <begin position="72"/>
        <end position="90"/>
    </location>
</feature>
<feature type="transmembrane region" description="Helical" evidence="1">
    <location>
        <begin position="44"/>
        <end position="65"/>
    </location>
</feature>
<evidence type="ECO:0000256" key="1">
    <source>
        <dbReference type="SAM" id="Phobius"/>
    </source>
</evidence>
<keyword evidence="1" id="KW-0472">Membrane</keyword>
<dbReference type="InterPro" id="IPR025635">
    <property type="entry name" value="DUF4293"/>
</dbReference>
<sequence>MIQRVQTLWMLLAAIAAFLTLKFLFYGGILIADNTYHPLLATDNFLILILTSALGTGLVINIFLYKNRSIQSRIILVSILLECLIIFLYIKQTAKYSTGDYSLWSALHILIIIFLVLAARGVYKDSKLIRDSNRLR</sequence>
<keyword evidence="1" id="KW-1133">Transmembrane helix</keyword>
<evidence type="ECO:0000313" key="2">
    <source>
        <dbReference type="EMBL" id="KAA9041403.1"/>
    </source>
</evidence>
<keyword evidence="1" id="KW-0812">Transmembrane</keyword>
<name>A0A5J5ILY2_9BACT</name>
<keyword evidence="3" id="KW-1185">Reference proteome</keyword>
<feature type="transmembrane region" description="Helical" evidence="1">
    <location>
        <begin position="7"/>
        <end position="32"/>
    </location>
</feature>
<dbReference type="RefSeq" id="WP_150413523.1">
    <property type="nucleotide sequence ID" value="NZ_VYQF01000001.1"/>
</dbReference>
<feature type="transmembrane region" description="Helical" evidence="1">
    <location>
        <begin position="102"/>
        <end position="123"/>
    </location>
</feature>
<dbReference type="Proteomes" id="UP000326903">
    <property type="component" value="Unassembled WGS sequence"/>
</dbReference>
<dbReference type="EMBL" id="VYQF01000001">
    <property type="protein sequence ID" value="KAA9041403.1"/>
    <property type="molecule type" value="Genomic_DNA"/>
</dbReference>
<dbReference type="AlphaFoldDB" id="A0A5J5ILY2"/>
<dbReference type="Pfam" id="PF14126">
    <property type="entry name" value="DUF4293"/>
    <property type="match status" value="1"/>
</dbReference>